<sequence length="342" mass="38262">MFAIPVLFVERDNSYKFYDGMLFKLPPELGGTNKLDTYSKLSKSGWHKVDYGYWNHVSNYENGERRVFIGLGLTDHPPVKQKGSKPAFSKIEFEKYLSKLQEREQEYRNETDADFNMLIHDLRRLSASIYHAAEEARAAHYGGDRDALANRLESILAAQGMLKLRTDVLDLAGNPNGDDGTFQTPVFKKVDKVVRCFRPSAEKRNIELSLAGPSHGRCLGPNVFEILPYLLIDNAIKYSPANSTIEVSCRDVEKSVEIKISSIGPLISGDEKKRIFEKGYRSVAARQGQNSGTGTGLFLAKQLVGQFNGEIWVEVDEEKIIETSGGVAQEVSFCVSVPVEKQ</sequence>
<name>A0A1I4B6Z9_9RHOB</name>
<accession>A0A1I4B6Z9</accession>
<evidence type="ECO:0000256" key="6">
    <source>
        <dbReference type="ARBA" id="ARBA00022840"/>
    </source>
</evidence>
<dbReference type="GO" id="GO:0004673">
    <property type="term" value="F:protein histidine kinase activity"/>
    <property type="evidence" value="ECO:0007669"/>
    <property type="project" value="UniProtKB-EC"/>
</dbReference>
<reference evidence="9" key="1">
    <citation type="submission" date="2016-10" db="EMBL/GenBank/DDBJ databases">
        <authorList>
            <person name="Varghese N."/>
            <person name="Submissions S."/>
        </authorList>
    </citation>
    <scope>NUCLEOTIDE SEQUENCE [LARGE SCALE GENOMIC DNA]</scope>
    <source>
        <strain evidence="9">DSM 28453</strain>
    </source>
</reference>
<keyword evidence="9" id="KW-1185">Reference proteome</keyword>
<proteinExistence type="predicted"/>
<dbReference type="RefSeq" id="WP_093320589.1">
    <property type="nucleotide sequence ID" value="NZ_FOSZ01000001.1"/>
</dbReference>
<gene>
    <name evidence="8" type="ORF">SAMN04488036_101839</name>
</gene>
<evidence type="ECO:0000256" key="2">
    <source>
        <dbReference type="ARBA" id="ARBA00012438"/>
    </source>
</evidence>
<organism evidence="8 9">
    <name type="scientific">Shimia haliotis</name>
    <dbReference type="NCBI Taxonomy" id="1280847"/>
    <lineage>
        <taxon>Bacteria</taxon>
        <taxon>Pseudomonadati</taxon>
        <taxon>Pseudomonadota</taxon>
        <taxon>Alphaproteobacteria</taxon>
        <taxon>Rhodobacterales</taxon>
        <taxon>Roseobacteraceae</taxon>
    </lineage>
</organism>
<evidence type="ECO:0000313" key="8">
    <source>
        <dbReference type="EMBL" id="SFK64303.1"/>
    </source>
</evidence>
<comment type="catalytic activity">
    <reaction evidence="1">
        <text>ATP + protein L-histidine = ADP + protein N-phospho-L-histidine.</text>
        <dbReference type="EC" id="2.7.13.3"/>
    </reaction>
</comment>
<evidence type="ECO:0000256" key="3">
    <source>
        <dbReference type="ARBA" id="ARBA00022679"/>
    </source>
</evidence>
<dbReference type="GO" id="GO:0005524">
    <property type="term" value="F:ATP binding"/>
    <property type="evidence" value="ECO:0007669"/>
    <property type="project" value="UniProtKB-KW"/>
</dbReference>
<keyword evidence="4" id="KW-0547">Nucleotide-binding</keyword>
<protein>
    <recommendedName>
        <fullName evidence="2">histidine kinase</fullName>
        <ecNumber evidence="2">2.7.13.3</ecNumber>
    </recommendedName>
</protein>
<evidence type="ECO:0000256" key="5">
    <source>
        <dbReference type="ARBA" id="ARBA00022777"/>
    </source>
</evidence>
<dbReference type="AlphaFoldDB" id="A0A1I4B6Z9"/>
<dbReference type="InterPro" id="IPR003594">
    <property type="entry name" value="HATPase_dom"/>
</dbReference>
<keyword evidence="6" id="KW-0067">ATP-binding</keyword>
<evidence type="ECO:0000259" key="7">
    <source>
        <dbReference type="PROSITE" id="PS50109"/>
    </source>
</evidence>
<dbReference type="EMBL" id="FOSZ01000001">
    <property type="protein sequence ID" value="SFK64303.1"/>
    <property type="molecule type" value="Genomic_DNA"/>
</dbReference>
<dbReference type="STRING" id="1280847.SAMN04488036_101839"/>
<dbReference type="PANTHER" id="PTHR44936:SF10">
    <property type="entry name" value="SENSOR PROTEIN RSTB"/>
    <property type="match status" value="1"/>
</dbReference>
<dbReference type="Proteomes" id="UP000198851">
    <property type="component" value="Unassembled WGS sequence"/>
</dbReference>
<dbReference type="InterPro" id="IPR036890">
    <property type="entry name" value="HATPase_C_sf"/>
</dbReference>
<evidence type="ECO:0000256" key="4">
    <source>
        <dbReference type="ARBA" id="ARBA00022741"/>
    </source>
</evidence>
<dbReference type="SMART" id="SM00387">
    <property type="entry name" value="HATPase_c"/>
    <property type="match status" value="1"/>
</dbReference>
<dbReference type="InterPro" id="IPR005467">
    <property type="entry name" value="His_kinase_dom"/>
</dbReference>
<dbReference type="PANTHER" id="PTHR44936">
    <property type="entry name" value="SENSOR PROTEIN CREC"/>
    <property type="match status" value="1"/>
</dbReference>
<dbReference type="Gene3D" id="3.30.565.10">
    <property type="entry name" value="Histidine kinase-like ATPase, C-terminal domain"/>
    <property type="match status" value="1"/>
</dbReference>
<evidence type="ECO:0000256" key="1">
    <source>
        <dbReference type="ARBA" id="ARBA00000085"/>
    </source>
</evidence>
<dbReference type="OrthoDB" id="9815202at2"/>
<dbReference type="SUPFAM" id="SSF55874">
    <property type="entry name" value="ATPase domain of HSP90 chaperone/DNA topoisomerase II/histidine kinase"/>
    <property type="match status" value="1"/>
</dbReference>
<keyword evidence="3" id="KW-0808">Transferase</keyword>
<dbReference type="InterPro" id="IPR050980">
    <property type="entry name" value="2C_sensor_his_kinase"/>
</dbReference>
<evidence type="ECO:0000313" key="9">
    <source>
        <dbReference type="Proteomes" id="UP000198851"/>
    </source>
</evidence>
<dbReference type="EC" id="2.7.13.3" evidence="2"/>
<keyword evidence="5 8" id="KW-0418">Kinase</keyword>
<dbReference type="PROSITE" id="PS50109">
    <property type="entry name" value="HIS_KIN"/>
    <property type="match status" value="1"/>
</dbReference>
<dbReference type="Pfam" id="PF02518">
    <property type="entry name" value="HATPase_c"/>
    <property type="match status" value="1"/>
</dbReference>
<feature type="domain" description="Histidine kinase" evidence="7">
    <location>
        <begin position="117"/>
        <end position="341"/>
    </location>
</feature>